<name>A0ABP8PS90_9ACTN</name>
<evidence type="ECO:0000313" key="1">
    <source>
        <dbReference type="EMBL" id="GAA4490556.1"/>
    </source>
</evidence>
<evidence type="ECO:0000313" key="2">
    <source>
        <dbReference type="Proteomes" id="UP001500503"/>
    </source>
</evidence>
<proteinExistence type="predicted"/>
<dbReference type="Proteomes" id="UP001500503">
    <property type="component" value="Unassembled WGS sequence"/>
</dbReference>
<comment type="caution">
    <text evidence="1">The sequence shown here is derived from an EMBL/GenBank/DDBJ whole genome shotgun (WGS) entry which is preliminary data.</text>
</comment>
<keyword evidence="2" id="KW-1185">Reference proteome</keyword>
<sequence length="115" mass="11964">MYHRWLFLLSCAGHHMLTHVQGHAGGVRVYPLATVDLAKLLPAVTLRGSIVIERTTDAVAARGQELAVGAGPADPPSVSATLDKGVTFAPTAVTTTASTRATACRSSRSPTKQAT</sequence>
<protein>
    <submittedName>
        <fullName evidence="1">Uncharacterized protein</fullName>
    </submittedName>
</protein>
<gene>
    <name evidence="1" type="ORF">GCM10023191_022890</name>
</gene>
<organism evidence="1 2">
    <name type="scientific">Actinoallomurus oryzae</name>
    <dbReference type="NCBI Taxonomy" id="502180"/>
    <lineage>
        <taxon>Bacteria</taxon>
        <taxon>Bacillati</taxon>
        <taxon>Actinomycetota</taxon>
        <taxon>Actinomycetes</taxon>
        <taxon>Streptosporangiales</taxon>
        <taxon>Thermomonosporaceae</taxon>
        <taxon>Actinoallomurus</taxon>
    </lineage>
</organism>
<accession>A0ABP8PS90</accession>
<reference evidence="2" key="1">
    <citation type="journal article" date="2019" name="Int. J. Syst. Evol. Microbiol.">
        <title>The Global Catalogue of Microorganisms (GCM) 10K type strain sequencing project: providing services to taxonomists for standard genome sequencing and annotation.</title>
        <authorList>
            <consortium name="The Broad Institute Genomics Platform"/>
            <consortium name="The Broad Institute Genome Sequencing Center for Infectious Disease"/>
            <person name="Wu L."/>
            <person name="Ma J."/>
        </authorList>
    </citation>
    <scope>NUCLEOTIDE SEQUENCE [LARGE SCALE GENOMIC DNA]</scope>
    <source>
        <strain evidence="2">JCM 17933</strain>
    </source>
</reference>
<dbReference type="EMBL" id="BAABHF010000016">
    <property type="protein sequence ID" value="GAA4490556.1"/>
    <property type="molecule type" value="Genomic_DNA"/>
</dbReference>